<dbReference type="SUPFAM" id="SSF90229">
    <property type="entry name" value="CCCH zinc finger"/>
    <property type="match status" value="2"/>
</dbReference>
<dbReference type="PANTHER" id="PTHR12547">
    <property type="entry name" value="CCCH ZINC FINGER/TIS11-RELATED"/>
    <property type="match status" value="1"/>
</dbReference>
<evidence type="ECO:0000256" key="4">
    <source>
        <dbReference type="ARBA" id="ARBA00022833"/>
    </source>
</evidence>
<evidence type="ECO:0000313" key="8">
    <source>
        <dbReference type="Proteomes" id="UP000654075"/>
    </source>
</evidence>
<accession>A0A813EBA5</accession>
<name>A0A813EBA5_POLGL</name>
<keyword evidence="4 5" id="KW-0862">Zinc</keyword>
<dbReference type="PROSITE" id="PS50103">
    <property type="entry name" value="ZF_C3H1"/>
    <property type="match status" value="2"/>
</dbReference>
<evidence type="ECO:0000256" key="1">
    <source>
        <dbReference type="ARBA" id="ARBA00022723"/>
    </source>
</evidence>
<dbReference type="AlphaFoldDB" id="A0A813EBA5"/>
<feature type="domain" description="C3H1-type" evidence="6">
    <location>
        <begin position="64"/>
        <end position="91"/>
    </location>
</feature>
<dbReference type="InterPro" id="IPR045877">
    <property type="entry name" value="ZFP36-like"/>
</dbReference>
<keyword evidence="2" id="KW-0677">Repeat</keyword>
<feature type="zinc finger region" description="C3H1-type" evidence="5">
    <location>
        <begin position="30"/>
        <end position="57"/>
    </location>
</feature>
<feature type="zinc finger region" description="C3H1-type" evidence="5">
    <location>
        <begin position="64"/>
        <end position="91"/>
    </location>
</feature>
<dbReference type="SMART" id="SM00356">
    <property type="entry name" value="ZnF_C3H1"/>
    <property type="match status" value="2"/>
</dbReference>
<evidence type="ECO:0000313" key="7">
    <source>
        <dbReference type="EMBL" id="CAE8596383.1"/>
    </source>
</evidence>
<gene>
    <name evidence="7" type="ORF">PGLA1383_LOCUS14848</name>
</gene>
<dbReference type="GO" id="GO:0003729">
    <property type="term" value="F:mRNA binding"/>
    <property type="evidence" value="ECO:0007669"/>
    <property type="project" value="InterPro"/>
</dbReference>
<proteinExistence type="predicted"/>
<dbReference type="Pfam" id="PF00642">
    <property type="entry name" value="zf-CCCH"/>
    <property type="match status" value="2"/>
</dbReference>
<evidence type="ECO:0000256" key="2">
    <source>
        <dbReference type="ARBA" id="ARBA00022737"/>
    </source>
</evidence>
<keyword evidence="3 5" id="KW-0863">Zinc-finger</keyword>
<keyword evidence="8" id="KW-1185">Reference proteome</keyword>
<protein>
    <recommendedName>
        <fullName evidence="6">C3H1-type domain-containing protein</fullName>
    </recommendedName>
</protein>
<comment type="caution">
    <text evidence="7">The sequence shown here is derived from an EMBL/GenBank/DDBJ whole genome shotgun (WGS) entry which is preliminary data.</text>
</comment>
<dbReference type="Gene3D" id="4.10.1000.10">
    <property type="entry name" value="Zinc finger, CCCH-type"/>
    <property type="match status" value="1"/>
</dbReference>
<evidence type="ECO:0000256" key="5">
    <source>
        <dbReference type="PROSITE-ProRule" id="PRU00723"/>
    </source>
</evidence>
<feature type="domain" description="C3H1-type" evidence="6">
    <location>
        <begin position="30"/>
        <end position="57"/>
    </location>
</feature>
<reference evidence="7" key="1">
    <citation type="submission" date="2021-02" db="EMBL/GenBank/DDBJ databases">
        <authorList>
            <person name="Dougan E. K."/>
            <person name="Rhodes N."/>
            <person name="Thang M."/>
            <person name="Chan C."/>
        </authorList>
    </citation>
    <scope>NUCLEOTIDE SEQUENCE</scope>
</reference>
<organism evidence="7 8">
    <name type="scientific">Polarella glacialis</name>
    <name type="common">Dinoflagellate</name>
    <dbReference type="NCBI Taxonomy" id="89957"/>
    <lineage>
        <taxon>Eukaryota</taxon>
        <taxon>Sar</taxon>
        <taxon>Alveolata</taxon>
        <taxon>Dinophyceae</taxon>
        <taxon>Suessiales</taxon>
        <taxon>Suessiaceae</taxon>
        <taxon>Polarella</taxon>
    </lineage>
</organism>
<keyword evidence="1 5" id="KW-0479">Metal-binding</keyword>
<evidence type="ECO:0000259" key="6">
    <source>
        <dbReference type="PROSITE" id="PS50103"/>
    </source>
</evidence>
<dbReference type="EMBL" id="CAJNNV010008548">
    <property type="protein sequence ID" value="CAE8596383.1"/>
    <property type="molecule type" value="Genomic_DNA"/>
</dbReference>
<dbReference type="InterPro" id="IPR000571">
    <property type="entry name" value="Znf_CCCH"/>
</dbReference>
<dbReference type="InterPro" id="IPR036855">
    <property type="entry name" value="Znf_CCCH_sf"/>
</dbReference>
<evidence type="ECO:0000256" key="3">
    <source>
        <dbReference type="ARBA" id="ARBA00022771"/>
    </source>
</evidence>
<sequence length="130" mass="15073">ETTSLNDAGAIRDYNNNDNNHNYNYNNLSNYKTRRCVHQYRGICSFGLQCSFARNEAELFRNSNFKPVLCKNLRGGTCHVGLRCRFAHSEPEMFPNQQQQPPFRSSQSSRKLWVAVTPIAEQQQQQQLQT</sequence>
<dbReference type="GO" id="GO:0008270">
    <property type="term" value="F:zinc ion binding"/>
    <property type="evidence" value="ECO:0007669"/>
    <property type="project" value="UniProtKB-KW"/>
</dbReference>
<feature type="non-terminal residue" evidence="7">
    <location>
        <position position="1"/>
    </location>
</feature>
<dbReference type="Proteomes" id="UP000654075">
    <property type="component" value="Unassembled WGS sequence"/>
</dbReference>